<accession>A0A0F5IS03</accession>
<reference evidence="2 3" key="1">
    <citation type="submission" date="2013-04" db="EMBL/GenBank/DDBJ databases">
        <title>The Genome Sequence of Parabacteroides gordonii DSM 23371.</title>
        <authorList>
            <consortium name="The Broad Institute Genomics Platform"/>
            <person name="Earl A."/>
            <person name="Ward D."/>
            <person name="Feldgarden M."/>
            <person name="Gevers D."/>
            <person name="Martens E."/>
            <person name="Sakamoto M."/>
            <person name="Benno Y."/>
            <person name="Suzuki N."/>
            <person name="Matsunaga N."/>
            <person name="Koshihara K."/>
            <person name="Seki M."/>
            <person name="Komiya H."/>
            <person name="Walker B."/>
            <person name="Young S."/>
            <person name="Zeng Q."/>
            <person name="Gargeya S."/>
            <person name="Fitzgerald M."/>
            <person name="Haas B."/>
            <person name="Abouelleil A."/>
            <person name="Allen A.W."/>
            <person name="Alvarado L."/>
            <person name="Arachchi H.M."/>
            <person name="Berlin A.M."/>
            <person name="Chapman S.B."/>
            <person name="Gainer-Dewar J."/>
            <person name="Goldberg J."/>
            <person name="Griggs A."/>
            <person name="Gujja S."/>
            <person name="Hansen M."/>
            <person name="Howarth C."/>
            <person name="Imamovic A."/>
            <person name="Ireland A."/>
            <person name="Larimer J."/>
            <person name="McCowan C."/>
            <person name="Murphy C."/>
            <person name="Pearson M."/>
            <person name="Poon T.W."/>
            <person name="Priest M."/>
            <person name="Roberts A."/>
            <person name="Saif S."/>
            <person name="Shea T."/>
            <person name="Sisk P."/>
            <person name="Sykes S."/>
            <person name="Wortman J."/>
            <person name="Nusbaum C."/>
            <person name="Birren B."/>
        </authorList>
    </citation>
    <scope>NUCLEOTIDE SEQUENCE [LARGE SCALE GENOMIC DNA]</scope>
    <source>
        <strain evidence="2 3">MS-1</strain>
    </source>
</reference>
<evidence type="ECO:0000313" key="2">
    <source>
        <dbReference type="EMBL" id="KKB48336.1"/>
    </source>
</evidence>
<dbReference type="PATRIC" id="fig|1203610.3.peg.4894"/>
<comment type="caution">
    <text evidence="2">The sequence shown here is derived from an EMBL/GenBank/DDBJ whole genome shotgun (WGS) entry which is preliminary data.</text>
</comment>
<dbReference type="EMBL" id="AQHW01000027">
    <property type="protein sequence ID" value="KKB48336.1"/>
    <property type="molecule type" value="Genomic_DNA"/>
</dbReference>
<keyword evidence="3" id="KW-1185">Reference proteome</keyword>
<dbReference type="Proteomes" id="UP000033035">
    <property type="component" value="Unassembled WGS sequence"/>
</dbReference>
<dbReference type="RefSeq" id="WP_081693290.1">
    <property type="nucleotide sequence ID" value="NZ_AUAE01000013.1"/>
</dbReference>
<dbReference type="InterPro" id="IPR027840">
    <property type="entry name" value="DUF4493"/>
</dbReference>
<evidence type="ECO:0000313" key="3">
    <source>
        <dbReference type="Proteomes" id="UP000033035"/>
    </source>
</evidence>
<dbReference type="Pfam" id="PF14900">
    <property type="entry name" value="DUF4493"/>
    <property type="match status" value="1"/>
</dbReference>
<proteinExistence type="predicted"/>
<dbReference type="STRING" id="1203610.HMPREF1536_04800"/>
<dbReference type="AlphaFoldDB" id="A0A0F5IS03"/>
<dbReference type="PROSITE" id="PS51257">
    <property type="entry name" value="PROKAR_LIPOPROTEIN"/>
    <property type="match status" value="1"/>
</dbReference>
<protein>
    <recommendedName>
        <fullName evidence="4">DUF4493 domain-containing protein</fullName>
    </recommendedName>
</protein>
<name>A0A0F5IS03_9BACT</name>
<sequence length="459" mass="50178">MSMVKPITYWALCCLLLFVSCEMKKDLFGQGQGNEEEGVPENVGLLDLHVVAEREAAVPGTKGETENEDIYLATDDFCVSILDSVGQVVKSYDSYAALKADGELLLPAGKYTIRAFSGDDPDAGFDTPYYEGDTTCVVSAKEVVKIEANCRLSNKKVQFDLSDQFFDSFRSDYTIVVDNGTGVLTISSDELRSAYLRNTGTLRFTIYTTTYKGESYTYSCDLSKDEQIKEHNNLYIKLDAIDARPDEPGEPSDPDNPDNPGPDEPSEPDEPEGPTDPEEPEYPSSAPTIKVDVSLVEKNYIIEVPSDFVEVDKPDVPDTPGGNEPGEGEPSTADPEITGTIEGKAFDVSMPQTITSKTKSAVVYLYLPTGLDALTVDVSIGKDIKLPLDLLDSSSLAEVNGILSGMGKELIVPGRGEKGKLKFDISPFLEMLDSNNSFRIKIRDKNQKEDQATIVLNKK</sequence>
<feature type="region of interest" description="Disordered" evidence="1">
    <location>
        <begin position="309"/>
        <end position="335"/>
    </location>
</feature>
<feature type="compositionally biased region" description="Acidic residues" evidence="1">
    <location>
        <begin position="264"/>
        <end position="281"/>
    </location>
</feature>
<gene>
    <name evidence="2" type="ORF">HMPREF1536_04800</name>
</gene>
<evidence type="ECO:0008006" key="4">
    <source>
        <dbReference type="Google" id="ProtNLM"/>
    </source>
</evidence>
<dbReference type="HOGENOM" id="CLU_603887_0_0_10"/>
<evidence type="ECO:0000256" key="1">
    <source>
        <dbReference type="SAM" id="MobiDB-lite"/>
    </source>
</evidence>
<feature type="region of interest" description="Disordered" evidence="1">
    <location>
        <begin position="243"/>
        <end position="287"/>
    </location>
</feature>
<organism evidence="2 3">
    <name type="scientific">Parabacteroides gordonii MS-1 = DSM 23371</name>
    <dbReference type="NCBI Taxonomy" id="1203610"/>
    <lineage>
        <taxon>Bacteria</taxon>
        <taxon>Pseudomonadati</taxon>
        <taxon>Bacteroidota</taxon>
        <taxon>Bacteroidia</taxon>
        <taxon>Bacteroidales</taxon>
        <taxon>Tannerellaceae</taxon>
        <taxon>Parabacteroides</taxon>
    </lineage>
</organism>